<reference evidence="1" key="1">
    <citation type="submission" date="2022-08" db="EMBL/GenBank/DDBJ databases">
        <title>Genome Sequence of Pycnoporus sanguineus.</title>
        <authorList>
            <person name="Buettner E."/>
        </authorList>
    </citation>
    <scope>NUCLEOTIDE SEQUENCE</scope>
    <source>
        <strain evidence="1">CG-C14</strain>
    </source>
</reference>
<gene>
    <name evidence="1" type="ORF">NUW54_g1325</name>
</gene>
<evidence type="ECO:0000313" key="2">
    <source>
        <dbReference type="Proteomes" id="UP001144978"/>
    </source>
</evidence>
<evidence type="ECO:0000313" key="1">
    <source>
        <dbReference type="EMBL" id="KAJ3014360.1"/>
    </source>
</evidence>
<name>A0ACC1QAG4_9APHY</name>
<proteinExistence type="predicted"/>
<dbReference type="Proteomes" id="UP001144978">
    <property type="component" value="Unassembled WGS sequence"/>
</dbReference>
<organism evidence="1 2">
    <name type="scientific">Trametes sanguinea</name>
    <dbReference type="NCBI Taxonomy" id="158606"/>
    <lineage>
        <taxon>Eukaryota</taxon>
        <taxon>Fungi</taxon>
        <taxon>Dikarya</taxon>
        <taxon>Basidiomycota</taxon>
        <taxon>Agaricomycotina</taxon>
        <taxon>Agaricomycetes</taxon>
        <taxon>Polyporales</taxon>
        <taxon>Polyporaceae</taxon>
        <taxon>Trametes</taxon>
    </lineage>
</organism>
<accession>A0ACC1QAG4</accession>
<protein>
    <submittedName>
        <fullName evidence="1">Uncharacterized protein</fullName>
    </submittedName>
</protein>
<keyword evidence="2" id="KW-1185">Reference proteome</keyword>
<comment type="caution">
    <text evidence="1">The sequence shown here is derived from an EMBL/GenBank/DDBJ whole genome shotgun (WGS) entry which is preliminary data.</text>
</comment>
<sequence>MVSTKDFDAILIPFVATCNPCVVALLTTALMDTVSVDPPFQCGHVLHPEVYMEYISGPHGTMAWDFHCMERINRMYKPFPMPYIIFYPVVSRDDMPFPVNEHIKTIQNDCFDGPQLWKGDIIVAKYKDTTYSQMTMASMADYPLIKIFLSSCGAPSPKFVPISLAQSSHTNPSSVTWDAGCEAVPVHAGNSFLPPAHAFTQSMYLHRLGGIVDNIL</sequence>
<dbReference type="EMBL" id="JANSHE010000216">
    <property type="protein sequence ID" value="KAJ3014360.1"/>
    <property type="molecule type" value="Genomic_DNA"/>
</dbReference>